<dbReference type="InterPro" id="IPR049174">
    <property type="entry name" value="Beta-AFase-like"/>
</dbReference>
<feature type="chain" id="PRO_5045186616" evidence="1">
    <location>
        <begin position="27"/>
        <end position="1246"/>
    </location>
</feature>
<evidence type="ECO:0000256" key="1">
    <source>
        <dbReference type="SAM" id="SignalP"/>
    </source>
</evidence>
<dbReference type="Pfam" id="PF07944">
    <property type="entry name" value="Beta-AFase-like_GH127_cat"/>
    <property type="match status" value="1"/>
</dbReference>
<keyword evidence="1" id="KW-0732">Signal</keyword>
<dbReference type="Proteomes" id="UP000318081">
    <property type="component" value="Chromosome"/>
</dbReference>
<dbReference type="SUPFAM" id="SSF48208">
    <property type="entry name" value="Six-hairpin glycosidases"/>
    <property type="match status" value="1"/>
</dbReference>
<evidence type="ECO:0000313" key="3">
    <source>
        <dbReference type="EMBL" id="QDV85905.1"/>
    </source>
</evidence>
<dbReference type="PANTHER" id="PTHR43465">
    <property type="entry name" value="DUF1680 DOMAIN PROTEIN (AFU_ORTHOLOGUE AFUA_1G08910)"/>
    <property type="match status" value="1"/>
</dbReference>
<dbReference type="InterPro" id="IPR000421">
    <property type="entry name" value="FA58C"/>
</dbReference>
<sequence>MRTFTLSSRFGVVLLGLIAVSSVATAEPPGSPKALMCLPGELIFSDDFDPATVSDRWFFKADFALRDGALLRTDVDPTETKRVFLKDPSFHNTIIQFDFKLSGQTTDLRLVTGSGGHYNSVTQIHPDHFQVNTPVDRDAGLVPAQLGECIRRPRPDQWQTMTVEYWGDEIVAHLSETEFVLGRHPIIDRTRQYFAFQFDLPGASIDNVRVWKASGQREDWSEARKTLAMIQADRAPVTRDPAEQYKLEYMNLKSRLTLEDQTYRDLVAKHEQLEAALHADYPEAFITHKQIGKLIAKTKQHIKDTEPDFKRMETRVHKASRAEDDYVLSTKPELARLKQDGVNRNRFPSELGQVRAQLEAVGDKQLAALVAETARRQAELEARYPDAFQSVDAAVENRNAIRKSLNDDPEFQARNKAVVDAGKAIKSYEHKAAPNLAKLEAASKDYLLKPVPFNEVEMTSDFWRPRLETQRTTLVPFAFERTQPGVEHLKAARDFLAGKKVEDHRAHRFVDSDLYKVMEGAAYLLQLRRDPDLEAKLDELADIIAGAQEANGYLYPSHTTGVGTSKNMMGDAAYTFVVHSHELYNVGHLYEAAIAYYQATGKQKLLDVAEKSAQHINQVFFVGDPKYNDGKPIRQAPGHQELELALVKLHRVTGKQLYLDMARKFLEIRGLTYVPDGEGVMSPTYAQQHAPVTQQREAVGHAVRATYLYSAMADVGTLTGEPGYGHALDHIWGDITNTRMHITGGLGAVHGIEGFGPQYELPNSDAFNETCAAVGNVLFNYRMFLLHKDAKYLDVAEISLLNNVLAAVNLQGNRFFYVNPLEADGKYPFNHGTAGRAPWFGTACCPSNMARLLPQVPGMTYAHDNRDVYISFYADSRTEITLDDVKVELLQQTAYPNDGEISLVVSPAKPTKFRVLLRIPTWARDRFVPGELYRYVDTALPEVSLTVNGEDASLQLDKGFVAIDRQWQAGDRVQLTLPMPVCISECHPAVKANQNRIALTRGPFVLCAEGVDNGGPTQRFFFAGQPDVADAGVSTKTIDAGSFLQVRTVAQAVAADNSIENSPLILTPYYAWNNRGVSSMTVWFPRNETLAVFDPVSLSKESVFASVTASHTFADDTVTAIGDGKEPRYSSGKKVPRWTSRPQKNEPQWVEARFHATKRLRSVGVYWMQDQFDVKFPAEWSLEVEQNGNWTPFELYTTDRYDTRANQYNVVHPAAPIRCDAIRVRMTPKQDACVGILEIIAEFEKE</sequence>
<name>A0ABX5XV45_9BACT</name>
<dbReference type="EC" id="3.2.1.185" evidence="3"/>
<evidence type="ECO:0000313" key="4">
    <source>
        <dbReference type="Proteomes" id="UP000318081"/>
    </source>
</evidence>
<dbReference type="InterPro" id="IPR008928">
    <property type="entry name" value="6-hairpin_glycosidase_sf"/>
</dbReference>
<dbReference type="Pfam" id="PF20737">
    <property type="entry name" value="Glyco_hydro127C"/>
    <property type="match status" value="1"/>
</dbReference>
<accession>A0ABX5XV45</accession>
<keyword evidence="3" id="KW-0326">Glycosidase</keyword>
<dbReference type="Gene3D" id="2.60.120.260">
    <property type="entry name" value="Galactose-binding domain-like"/>
    <property type="match status" value="1"/>
</dbReference>
<dbReference type="InterPro" id="IPR012878">
    <property type="entry name" value="Beta-AFase-like_GH127_cat"/>
</dbReference>
<dbReference type="Gene3D" id="1.50.10.20">
    <property type="match status" value="1"/>
</dbReference>
<dbReference type="Pfam" id="PF20736">
    <property type="entry name" value="Glyco_hydro127M"/>
    <property type="match status" value="1"/>
</dbReference>
<dbReference type="InterPro" id="IPR049049">
    <property type="entry name" value="Beta-AFase-like_GH127_C"/>
</dbReference>
<evidence type="ECO:0000259" key="2">
    <source>
        <dbReference type="PROSITE" id="PS50022"/>
    </source>
</evidence>
<dbReference type="PROSITE" id="PS50022">
    <property type="entry name" value="FA58C_3"/>
    <property type="match status" value="1"/>
</dbReference>
<dbReference type="PANTHER" id="PTHR43465:SF2">
    <property type="entry name" value="DUF1680 DOMAIN PROTEIN (AFU_ORTHOLOGUE AFUA_1G08910)"/>
    <property type="match status" value="1"/>
</dbReference>
<dbReference type="Pfam" id="PF00754">
    <property type="entry name" value="F5_F8_type_C"/>
    <property type="match status" value="1"/>
</dbReference>
<keyword evidence="4" id="KW-1185">Reference proteome</keyword>
<dbReference type="GO" id="GO:0102478">
    <property type="term" value="F:beta-L-arabinofuranosidase activity"/>
    <property type="evidence" value="ECO:0007669"/>
    <property type="project" value="UniProtKB-EC"/>
</dbReference>
<feature type="domain" description="F5/8 type C" evidence="2">
    <location>
        <begin position="1091"/>
        <end position="1242"/>
    </location>
</feature>
<proteinExistence type="predicted"/>
<keyword evidence="3" id="KW-0378">Hydrolase</keyword>
<organism evidence="3 4">
    <name type="scientific">Stieleria magnilauensis</name>
    <dbReference type="NCBI Taxonomy" id="2527963"/>
    <lineage>
        <taxon>Bacteria</taxon>
        <taxon>Pseudomonadati</taxon>
        <taxon>Planctomycetota</taxon>
        <taxon>Planctomycetia</taxon>
        <taxon>Pirellulales</taxon>
        <taxon>Pirellulaceae</taxon>
        <taxon>Stieleria</taxon>
    </lineage>
</organism>
<protein>
    <submittedName>
        <fullName evidence="3">Non-reducing end beta-L-arabinofuranosidase</fullName>
        <ecNumber evidence="3">3.2.1.185</ecNumber>
    </submittedName>
</protein>
<dbReference type="RefSeq" id="WP_419580318.1">
    <property type="nucleotide sequence ID" value="NZ_CP036432.1"/>
</dbReference>
<reference evidence="3 4" key="1">
    <citation type="submission" date="2019-02" db="EMBL/GenBank/DDBJ databases">
        <title>Deep-cultivation of Planctomycetes and their phenomic and genomic characterization uncovers novel biology.</title>
        <authorList>
            <person name="Wiegand S."/>
            <person name="Jogler M."/>
            <person name="Boedeker C."/>
            <person name="Pinto D."/>
            <person name="Vollmers J."/>
            <person name="Rivas-Marin E."/>
            <person name="Kohn T."/>
            <person name="Peeters S.H."/>
            <person name="Heuer A."/>
            <person name="Rast P."/>
            <person name="Oberbeckmann S."/>
            <person name="Bunk B."/>
            <person name="Jeske O."/>
            <person name="Meyerdierks A."/>
            <person name="Storesund J.E."/>
            <person name="Kallscheuer N."/>
            <person name="Luecker S."/>
            <person name="Lage O.M."/>
            <person name="Pohl T."/>
            <person name="Merkel B.J."/>
            <person name="Hornburger P."/>
            <person name="Mueller R.-W."/>
            <person name="Bruemmer F."/>
            <person name="Labrenz M."/>
            <person name="Spormann A.M."/>
            <person name="Op den Camp H."/>
            <person name="Overmann J."/>
            <person name="Amann R."/>
            <person name="Jetten M.S.M."/>
            <person name="Mascher T."/>
            <person name="Medema M.H."/>
            <person name="Devos D.P."/>
            <person name="Kaster A.-K."/>
            <person name="Ovreas L."/>
            <person name="Rohde M."/>
            <person name="Galperin M.Y."/>
            <person name="Jogler C."/>
        </authorList>
    </citation>
    <scope>NUCLEOTIDE SEQUENCE [LARGE SCALE GENOMIC DNA]</scope>
    <source>
        <strain evidence="3 4">TBK1r</strain>
    </source>
</reference>
<dbReference type="InterPro" id="IPR049046">
    <property type="entry name" value="Beta-AFase-like_GH127_middle"/>
</dbReference>
<gene>
    <name evidence="3" type="primary">hypBA1_1</name>
    <name evidence="3" type="ORF">TBK1r_49220</name>
</gene>
<feature type="signal peptide" evidence="1">
    <location>
        <begin position="1"/>
        <end position="26"/>
    </location>
</feature>
<dbReference type="EMBL" id="CP036432">
    <property type="protein sequence ID" value="QDV85905.1"/>
    <property type="molecule type" value="Genomic_DNA"/>
</dbReference>